<evidence type="ECO:0000313" key="14">
    <source>
        <dbReference type="EMBL" id="TKW60397.1"/>
    </source>
</evidence>
<evidence type="ECO:0000256" key="5">
    <source>
        <dbReference type="ARBA" id="ARBA00022833"/>
    </source>
</evidence>
<comment type="subunit">
    <text evidence="10">Monomer.</text>
</comment>
<dbReference type="InterPro" id="IPR023405">
    <property type="entry name" value="Topo_IA_core_domain"/>
</dbReference>
<dbReference type="CDD" id="cd03363">
    <property type="entry name" value="TOPRIM_TopoIA_TopoI"/>
    <property type="match status" value="1"/>
</dbReference>
<dbReference type="AlphaFoldDB" id="A0A6N4R811"/>
<dbReference type="PANTHER" id="PTHR42785:SF1">
    <property type="entry name" value="DNA TOPOISOMERASE"/>
    <property type="match status" value="1"/>
</dbReference>
<dbReference type="GO" id="GO:0008270">
    <property type="term" value="F:zinc ion binding"/>
    <property type="evidence" value="ECO:0007669"/>
    <property type="project" value="UniProtKB-KW"/>
</dbReference>
<dbReference type="SMART" id="SM00437">
    <property type="entry name" value="TOP1Ac"/>
    <property type="match status" value="1"/>
</dbReference>
<comment type="catalytic activity">
    <reaction evidence="1 10">
        <text>ATP-independent breakage of single-stranded DNA, followed by passage and rejoining.</text>
        <dbReference type="EC" id="5.6.2.1"/>
    </reaction>
</comment>
<dbReference type="PROSITE" id="PS00396">
    <property type="entry name" value="TOPO_IA_1"/>
    <property type="match status" value="1"/>
</dbReference>
<dbReference type="HAMAP" id="MF_00952">
    <property type="entry name" value="Topoisom_1_prok"/>
    <property type="match status" value="1"/>
</dbReference>
<dbReference type="EC" id="5.6.2.1" evidence="10"/>
<feature type="site" description="Interaction with DNA" evidence="10">
    <location>
        <position position="145"/>
    </location>
</feature>
<feature type="site" description="Interaction with DNA" evidence="10">
    <location>
        <position position="149"/>
    </location>
</feature>
<protein>
    <recommendedName>
        <fullName evidence="10">DNA topoisomerase 1</fullName>
        <ecNumber evidence="10">5.6.2.1</ecNumber>
    </recommendedName>
    <alternativeName>
        <fullName evidence="10">DNA topoisomerase I</fullName>
    </alternativeName>
</protein>
<comment type="caution">
    <text evidence="14">The sequence shown here is derived from an EMBL/GenBank/DDBJ whole genome shotgun (WGS) entry which is preliminary data.</text>
</comment>
<dbReference type="InterPro" id="IPR034149">
    <property type="entry name" value="TOPRIM_TopoI"/>
</dbReference>
<dbReference type="GO" id="GO:0003917">
    <property type="term" value="F:DNA topoisomerase type I (single strand cut, ATP-independent) activity"/>
    <property type="evidence" value="ECO:0007669"/>
    <property type="project" value="UniProtKB-UniRule"/>
</dbReference>
<dbReference type="InterPro" id="IPR013824">
    <property type="entry name" value="Topo_IA_cen_sub1"/>
</dbReference>
<keyword evidence="4" id="KW-0863">Zinc-finger</keyword>
<dbReference type="InterPro" id="IPR023406">
    <property type="entry name" value="Topo_IA_AS"/>
</dbReference>
<dbReference type="InterPro" id="IPR013497">
    <property type="entry name" value="Topo_IA_cen"/>
</dbReference>
<dbReference type="Gene3D" id="1.10.290.10">
    <property type="entry name" value="Topoisomerase I, domain 4"/>
    <property type="match status" value="1"/>
</dbReference>
<feature type="site" description="Interaction with DNA" evidence="10">
    <location>
        <position position="161"/>
    </location>
</feature>
<keyword evidence="3" id="KW-0479">Metal-binding</keyword>
<dbReference type="GO" id="GO:0006265">
    <property type="term" value="P:DNA topological change"/>
    <property type="evidence" value="ECO:0007669"/>
    <property type="project" value="UniProtKB-UniRule"/>
</dbReference>
<dbReference type="SUPFAM" id="SSF56712">
    <property type="entry name" value="Prokaryotic type I DNA topoisomerase"/>
    <property type="match status" value="1"/>
</dbReference>
<dbReference type="PROSITE" id="PS52039">
    <property type="entry name" value="TOPO_IA_2"/>
    <property type="match status" value="1"/>
</dbReference>
<feature type="site" description="Interaction with DNA" evidence="10">
    <location>
        <position position="32"/>
    </location>
</feature>
<comment type="function">
    <text evidence="10">Releases the supercoiling and torsional tension of DNA, which is introduced during the DNA replication and transcription, by transiently cleaving and rejoining one strand of the DNA duplex. Introduces a single-strand break via transesterification at a target site in duplex DNA. The scissile phosphodiester is attacked by the catalytic tyrosine of the enzyme, resulting in the formation of a DNA-(5'-phosphotyrosyl)-enzyme intermediate and the expulsion of a 3'-OH DNA strand. The free DNA strand then undergoes passage around the unbroken strand, thus removing DNA supercoils. Finally, in the religation step, the DNA 3'-OH attacks the covalent intermediate to expel the active-site tyrosine and restore the DNA phosphodiester backbone.</text>
</comment>
<feature type="site" description="Interaction with DNA" evidence="10">
    <location>
        <position position="301"/>
    </location>
</feature>
<dbReference type="Gene3D" id="2.70.20.10">
    <property type="entry name" value="Topoisomerase I, domain 3"/>
    <property type="match status" value="1"/>
</dbReference>
<dbReference type="Gene3D" id="3.30.65.10">
    <property type="entry name" value="Bacterial Topoisomerase I, domain 1"/>
    <property type="match status" value="2"/>
</dbReference>
<dbReference type="Gene3D" id="3.40.50.140">
    <property type="match status" value="1"/>
</dbReference>
<dbReference type="SUPFAM" id="SSF57783">
    <property type="entry name" value="Zinc beta-ribbon"/>
    <property type="match status" value="1"/>
</dbReference>
<feature type="site" description="Interaction with DNA" evidence="10">
    <location>
        <position position="493"/>
    </location>
</feature>
<dbReference type="Pfam" id="PF01396">
    <property type="entry name" value="Zn_ribbon_Top1"/>
    <property type="match status" value="3"/>
</dbReference>
<dbReference type="PROSITE" id="PS50880">
    <property type="entry name" value="TOPRIM"/>
    <property type="match status" value="1"/>
</dbReference>
<feature type="compositionally biased region" description="Low complexity" evidence="11">
    <location>
        <begin position="750"/>
        <end position="768"/>
    </location>
</feature>
<dbReference type="Pfam" id="PF01131">
    <property type="entry name" value="Topoisom_bac"/>
    <property type="match status" value="1"/>
</dbReference>
<evidence type="ECO:0000259" key="13">
    <source>
        <dbReference type="PROSITE" id="PS52039"/>
    </source>
</evidence>
<evidence type="ECO:0000256" key="7">
    <source>
        <dbReference type="ARBA" id="ARBA00023029"/>
    </source>
</evidence>
<dbReference type="InterPro" id="IPR003601">
    <property type="entry name" value="Topo_IA_2"/>
</dbReference>
<feature type="compositionally biased region" description="Low complexity" evidence="11">
    <location>
        <begin position="729"/>
        <end position="742"/>
    </location>
</feature>
<evidence type="ECO:0000313" key="15">
    <source>
        <dbReference type="Proteomes" id="UP000320948"/>
    </source>
</evidence>
<keyword evidence="8 10" id="KW-0238">DNA-binding</keyword>
<proteinExistence type="inferred from homology"/>
<keyword evidence="9 10" id="KW-0413">Isomerase</keyword>
<keyword evidence="6" id="KW-0460">Magnesium</keyword>
<dbReference type="PRINTS" id="PR00417">
    <property type="entry name" value="PRTPISMRASEI"/>
</dbReference>
<feature type="domain" description="Topo IA-type catalytic" evidence="13">
    <location>
        <begin position="135"/>
        <end position="561"/>
    </location>
</feature>
<evidence type="ECO:0000259" key="12">
    <source>
        <dbReference type="PROSITE" id="PS50880"/>
    </source>
</evidence>
<dbReference type="InterPro" id="IPR013825">
    <property type="entry name" value="Topo_IA_cen_sub2"/>
</dbReference>
<dbReference type="InterPro" id="IPR003602">
    <property type="entry name" value="Topo_IA_DNA-bd_dom"/>
</dbReference>
<feature type="domain" description="Toprim" evidence="12">
    <location>
        <begin position="2"/>
        <end position="115"/>
    </location>
</feature>
<evidence type="ECO:0000256" key="4">
    <source>
        <dbReference type="ARBA" id="ARBA00022771"/>
    </source>
</evidence>
<dbReference type="Pfam" id="PF01751">
    <property type="entry name" value="Toprim"/>
    <property type="match status" value="1"/>
</dbReference>
<dbReference type="SMART" id="SM00436">
    <property type="entry name" value="TOP1Bc"/>
    <property type="match status" value="1"/>
</dbReference>
<feature type="region of interest" description="Disordered" evidence="11">
    <location>
        <begin position="728"/>
        <end position="778"/>
    </location>
</feature>
<evidence type="ECO:0000256" key="2">
    <source>
        <dbReference type="ARBA" id="ARBA00009446"/>
    </source>
</evidence>
<organism evidence="14 15">
    <name type="scientific">Blastochloris viridis</name>
    <name type="common">Rhodopseudomonas viridis</name>
    <dbReference type="NCBI Taxonomy" id="1079"/>
    <lineage>
        <taxon>Bacteria</taxon>
        <taxon>Pseudomonadati</taxon>
        <taxon>Pseudomonadota</taxon>
        <taxon>Alphaproteobacteria</taxon>
        <taxon>Hyphomicrobiales</taxon>
        <taxon>Blastochloridaceae</taxon>
        <taxon>Blastochloris</taxon>
    </lineage>
</organism>
<dbReference type="SMART" id="SM00493">
    <property type="entry name" value="TOPRIM"/>
    <property type="match status" value="1"/>
</dbReference>
<feature type="active site" description="O-(5'-phospho-DNA)-tyrosine intermediate" evidence="10">
    <location>
        <position position="299"/>
    </location>
</feature>
<dbReference type="PANTHER" id="PTHR42785">
    <property type="entry name" value="DNA TOPOISOMERASE, TYPE IA, CORE"/>
    <property type="match status" value="1"/>
</dbReference>
<dbReference type="InterPro" id="IPR013498">
    <property type="entry name" value="Topo_IA_Znf"/>
</dbReference>
<reference evidence="14 15" key="1">
    <citation type="journal article" date="2017" name="Nat. Commun.">
        <title>In situ click chemistry generation of cyclooxygenase-2 inhibitors.</title>
        <authorList>
            <person name="Bhardwaj A."/>
            <person name="Kaur J."/>
            <person name="Wuest M."/>
            <person name="Wuest F."/>
        </authorList>
    </citation>
    <scope>NUCLEOTIDE SEQUENCE [LARGE SCALE GENOMIC DNA]</scope>
    <source>
        <strain evidence="14">S2_018_000_R2_106</strain>
    </source>
</reference>
<keyword evidence="5" id="KW-0862">Zinc</keyword>
<dbReference type="InterPro" id="IPR000380">
    <property type="entry name" value="Topo_IA"/>
</dbReference>
<dbReference type="InterPro" id="IPR013826">
    <property type="entry name" value="Topo_IA_cen_sub3"/>
</dbReference>
<comment type="caution">
    <text evidence="10">Lacks conserved residue(s) required for the propagation of feature annotation.</text>
</comment>
<evidence type="ECO:0000256" key="3">
    <source>
        <dbReference type="ARBA" id="ARBA00022723"/>
    </source>
</evidence>
<gene>
    <name evidence="10 14" type="primary">topA</name>
    <name evidence="14" type="ORF">DI628_05635</name>
</gene>
<dbReference type="Gene3D" id="1.10.460.10">
    <property type="entry name" value="Topoisomerase I, domain 2"/>
    <property type="match status" value="1"/>
</dbReference>
<dbReference type="CDD" id="cd00186">
    <property type="entry name" value="TOP1Ac"/>
    <property type="match status" value="1"/>
</dbReference>
<evidence type="ECO:0000256" key="9">
    <source>
        <dbReference type="ARBA" id="ARBA00023235"/>
    </source>
</evidence>
<evidence type="ECO:0000256" key="11">
    <source>
        <dbReference type="SAM" id="MobiDB-lite"/>
    </source>
</evidence>
<comment type="similarity">
    <text evidence="2 10">Belongs to the type IA topoisomerase family.</text>
</comment>
<evidence type="ECO:0000256" key="6">
    <source>
        <dbReference type="ARBA" id="ARBA00022842"/>
    </source>
</evidence>
<dbReference type="InterPro" id="IPR005733">
    <property type="entry name" value="TopoI_bac-type"/>
</dbReference>
<dbReference type="EMBL" id="VAFM01000002">
    <property type="protein sequence ID" value="TKW60397.1"/>
    <property type="molecule type" value="Genomic_DNA"/>
</dbReference>
<feature type="compositionally biased region" description="Basic residues" evidence="11">
    <location>
        <begin position="769"/>
        <end position="778"/>
    </location>
</feature>
<feature type="site" description="Interaction with DNA" evidence="10">
    <location>
        <position position="146"/>
    </location>
</feature>
<evidence type="ECO:0000256" key="8">
    <source>
        <dbReference type="ARBA" id="ARBA00023125"/>
    </source>
</evidence>
<dbReference type="InterPro" id="IPR006171">
    <property type="entry name" value="TOPRIM_dom"/>
</dbReference>
<accession>A0A6N4R811</accession>
<feature type="region of interest" description="Interaction with DNA" evidence="10">
    <location>
        <begin position="169"/>
        <end position="174"/>
    </location>
</feature>
<sequence length="778" mass="86275">MSAVVIVESPAKAKTIEGYLGKGYKVLASYGHVRDLPSKEKAVEPDNDFAMHYKVSDAASEKTLKGIMQALKEADTLYLATDLDREGEAISWHVWEEIKRRDAKMAARLHVHRIEFTEITKSALQHAIAHPRALALNLINAQQARRALDYLVGFTLSPVLWRKVKGGLSAGRVQSVALRLIAEREDAIEAFKAEEYWTIHGNFSTAQGKPLPSNLAVYKGDKVEKFSFVNEAQAGAAQSALQPLSYTVSALEKADKRRYPAPPFITSTLQQEAARKLGFAARRTMQTAQRLYEAGHITYMRTDSVNLANEAVASLRDLIHTKYGANYLPSAPNTYKSKSKNAQEAHEAIRPTNPANIPGKLHLEDDQARLYNLIWQRTVACQMSPARLEQTTITITDDMQKNTFRATGSVIIFPGFLSVYQEGKDDNAGDDDEAILPQVSEGDKLTTRSIDTEQHFTQPPPRFTEATLVKALEEYGIGRPSTYASIISTLQDRGYVKLEQKRFFPEDVGRVVNKFLTQHFEKYVDYNFTAGMEDELDAVARGETEWKPMLRSFWGPFKSLTEEKTESVKRSDVTTESTGETCPQCGKHELVYRLGRYGKFKACSGYPECNYIEKNETSQQSAGQDTGIPCPVCAKTKGGTLLKRTSRMGKVFYGCSKYPECTGAMWDEPVQMPCPKCHWPLVGKKVSKKYGEWHRCPQPTCDWNDNQEAADATAAFRARFTKGKDAAAAKKATAKTKAAPKAAKAKAPAKKAAATKTTATKKPAAAKKPAAKKPAKAI</sequence>
<evidence type="ECO:0000256" key="1">
    <source>
        <dbReference type="ARBA" id="ARBA00000213"/>
    </source>
</evidence>
<dbReference type="Proteomes" id="UP000320948">
    <property type="component" value="Unassembled WGS sequence"/>
</dbReference>
<evidence type="ECO:0000256" key="10">
    <source>
        <dbReference type="HAMAP-Rule" id="MF_00952"/>
    </source>
</evidence>
<name>A0A6N4R811_BLAVI</name>
<dbReference type="NCBIfam" id="TIGR01051">
    <property type="entry name" value="topA_bact"/>
    <property type="match status" value="1"/>
</dbReference>
<dbReference type="GO" id="GO:0003677">
    <property type="term" value="F:DNA binding"/>
    <property type="evidence" value="ECO:0007669"/>
    <property type="project" value="UniProtKB-KW"/>
</dbReference>
<dbReference type="InterPro" id="IPR028612">
    <property type="entry name" value="Topoisom_1_IA"/>
</dbReference>
<keyword evidence="7 10" id="KW-0799">Topoisomerase</keyword>
<dbReference type="GO" id="GO:0005694">
    <property type="term" value="C:chromosome"/>
    <property type="evidence" value="ECO:0007669"/>
    <property type="project" value="InterPro"/>
</dbReference>